<dbReference type="GeneID" id="11498689"/>
<dbReference type="PANTHER" id="PTHR36419:SF1">
    <property type="entry name" value="RHO1 GEF LOCALIZING PROTEIN 1"/>
    <property type="match status" value="1"/>
</dbReference>
<gene>
    <name evidence="1" type="primary">NDAI0E02940</name>
    <name evidence="1" type="ordered locus">NDAI_0E02940</name>
</gene>
<organism evidence="1 2">
    <name type="scientific">Naumovozyma dairenensis (strain ATCC 10597 / BCRC 20456 / CBS 421 / NBRC 0211 / NRRL Y-12639)</name>
    <name type="common">Saccharomyces dairenensis</name>
    <dbReference type="NCBI Taxonomy" id="1071378"/>
    <lineage>
        <taxon>Eukaryota</taxon>
        <taxon>Fungi</taxon>
        <taxon>Dikarya</taxon>
        <taxon>Ascomycota</taxon>
        <taxon>Saccharomycotina</taxon>
        <taxon>Saccharomycetes</taxon>
        <taxon>Saccharomycetales</taxon>
        <taxon>Saccharomycetaceae</taxon>
        <taxon>Naumovozyma</taxon>
    </lineage>
</organism>
<dbReference type="GO" id="GO:0097271">
    <property type="term" value="P:protein localization to bud neck"/>
    <property type="evidence" value="ECO:0007669"/>
    <property type="project" value="EnsemblFungi"/>
</dbReference>
<proteinExistence type="predicted"/>
<dbReference type="PANTHER" id="PTHR36419">
    <property type="entry name" value="ARRESTIN FAMILY PROTEIN 1"/>
    <property type="match status" value="1"/>
</dbReference>
<evidence type="ECO:0008006" key="3">
    <source>
        <dbReference type="Google" id="ProtNLM"/>
    </source>
</evidence>
<evidence type="ECO:0000313" key="1">
    <source>
        <dbReference type="EMBL" id="CCD25111.1"/>
    </source>
</evidence>
<accession>G0WBJ1</accession>
<dbReference type="STRING" id="1071378.G0WBJ1"/>
<dbReference type="RefSeq" id="XP_003670354.1">
    <property type="nucleotide sequence ID" value="XM_003670306.1"/>
</dbReference>
<dbReference type="HOGENOM" id="CLU_598506_0_0_1"/>
<dbReference type="Proteomes" id="UP000000689">
    <property type="component" value="Chromosome 5"/>
</dbReference>
<dbReference type="KEGG" id="ndi:NDAI_0E02940"/>
<reference evidence="1 2" key="1">
    <citation type="journal article" date="2011" name="Proc. Natl. Acad. Sci. U.S.A.">
        <title>Evolutionary erosion of yeast sex chromosomes by mating-type switching accidents.</title>
        <authorList>
            <person name="Gordon J.L."/>
            <person name="Armisen D."/>
            <person name="Proux-Wera E."/>
            <person name="Oheigeartaigh S.S."/>
            <person name="Byrne K.P."/>
            <person name="Wolfe K.H."/>
        </authorList>
    </citation>
    <scope>NUCLEOTIDE SEQUENCE [LARGE SCALE GENOMIC DNA]</scope>
    <source>
        <strain evidence="2">ATCC 10597 / BCRC 20456 / CBS 421 / NBRC 0211 / NRRL Y-12639</strain>
    </source>
</reference>
<sequence>MFHHSHSTSRYVHTRPIISLKPSYNSVIRGCPGISDTLPRIECQLQIRSNNGKLFRIEKIEVTLKTIESLITTTSNNVRSLTKSKLKSKNEKHNTHYKKNILISEKDLIGIDIPLTIGLPDDIKETNYNKEFGKCITVLECNVSYIGNDNASGSTSAKIESFSQIINVERYVYIPSKRLFPPITKKVSSPDKRLLISYSIENPCLSIDDLLKLEIEIKPDLFQESTHNSPHIPNDNDRIFNKRKTKIKSVTFRLKEFLEVHNPEFPSDETKENILKEVSTPVNQVVTNNGITFKTNVRVCSKDSLFKNFESTMQEPAFLFKLPPEHSIPFIKQGTLQNQTTRQINTKLLQNKTNDVPIQYHNSITTMGTLFSIFHSLEMKFKLGNGKSFQLHQRLDIARWPVSQVKYIEQIIQKEKQTANYAKQFYNNFGSIKRNKHSGNLEYPPLPPVVYYPDAETFDKFGIIYDSTSDNEYVTSKARLPRRIAVIE</sequence>
<dbReference type="GO" id="GO:0000935">
    <property type="term" value="C:division septum"/>
    <property type="evidence" value="ECO:0007669"/>
    <property type="project" value="TreeGrafter"/>
</dbReference>
<name>G0WBJ1_NAUDC</name>
<dbReference type="EMBL" id="HE580271">
    <property type="protein sequence ID" value="CCD25111.1"/>
    <property type="molecule type" value="Genomic_DNA"/>
</dbReference>
<dbReference type="GO" id="GO:0000917">
    <property type="term" value="P:division septum assembly"/>
    <property type="evidence" value="ECO:0007669"/>
    <property type="project" value="TreeGrafter"/>
</dbReference>
<dbReference type="OMA" id="PRIECQL"/>
<dbReference type="InterPro" id="IPR053060">
    <property type="entry name" value="Cytokinesis_Signaling_Reg"/>
</dbReference>
<protein>
    <recommendedName>
        <fullName evidence="3">Arrestin C-terminal-like domain-containing protein</fullName>
    </recommendedName>
</protein>
<dbReference type="eggNOG" id="ENOG502QSRB">
    <property type="taxonomic scope" value="Eukaryota"/>
</dbReference>
<dbReference type="OrthoDB" id="4001642at2759"/>
<evidence type="ECO:0000313" key="2">
    <source>
        <dbReference type="Proteomes" id="UP000000689"/>
    </source>
</evidence>
<dbReference type="AlphaFoldDB" id="G0WBJ1"/>
<keyword evidence="2" id="KW-1185">Reference proteome</keyword>